<gene>
    <name evidence="1" type="ORF">SBF1_800060</name>
</gene>
<organism evidence="1 2">
    <name type="scientific">Candidatus Desulfosporosinus infrequens</name>
    <dbReference type="NCBI Taxonomy" id="2043169"/>
    <lineage>
        <taxon>Bacteria</taxon>
        <taxon>Bacillati</taxon>
        <taxon>Bacillota</taxon>
        <taxon>Clostridia</taxon>
        <taxon>Eubacteriales</taxon>
        <taxon>Desulfitobacteriaceae</taxon>
        <taxon>Desulfosporosinus</taxon>
    </lineage>
</organism>
<protein>
    <submittedName>
        <fullName evidence="1">Uncharacterized protein</fullName>
    </submittedName>
</protein>
<dbReference type="AlphaFoldDB" id="A0A2U3LT07"/>
<evidence type="ECO:0000313" key="2">
    <source>
        <dbReference type="Proteomes" id="UP000238916"/>
    </source>
</evidence>
<name>A0A2U3LT07_9FIRM</name>
<reference evidence="2" key="1">
    <citation type="submission" date="2018-02" db="EMBL/GenBank/DDBJ databases">
        <authorList>
            <person name="Hausmann B."/>
        </authorList>
    </citation>
    <scope>NUCLEOTIDE SEQUENCE [LARGE SCALE GENOMIC DNA]</scope>
    <source>
        <strain evidence="2">Peat soil MAG SbF1</strain>
    </source>
</reference>
<dbReference type="Proteomes" id="UP000238916">
    <property type="component" value="Unassembled WGS sequence"/>
</dbReference>
<dbReference type="EMBL" id="OMOF01000779">
    <property type="protein sequence ID" value="SPF54962.1"/>
    <property type="molecule type" value="Genomic_DNA"/>
</dbReference>
<evidence type="ECO:0000313" key="1">
    <source>
        <dbReference type="EMBL" id="SPF54962.1"/>
    </source>
</evidence>
<accession>A0A2U3LT07</accession>
<dbReference type="OrthoDB" id="1799569at2"/>
<proteinExistence type="predicted"/>
<sequence length="155" mass="16920">MLTTRSKLTVQAPGFGERGARQSAILGALAAVHILVHCRVSGVGRLNGSLLGRLRKDVALVSRCVPVLGRGTDTENTGKGTVLDCIPDTSRTAHFMCAVRDKDGREKGRFLIESLARWRTAHFMCTVRDKDGRERGRFLIASLARRGRHIPCAPS</sequence>